<dbReference type="InterPro" id="IPR045250">
    <property type="entry name" value="p23-like"/>
</dbReference>
<evidence type="ECO:0000259" key="3">
    <source>
        <dbReference type="PROSITE" id="PS51203"/>
    </source>
</evidence>
<feature type="compositionally biased region" description="Gly residues" evidence="2">
    <location>
        <begin position="213"/>
        <end position="230"/>
    </location>
</feature>
<evidence type="ECO:0000313" key="5">
    <source>
        <dbReference type="Proteomes" id="UP000478052"/>
    </source>
</evidence>
<reference evidence="4 5" key="1">
    <citation type="submission" date="2019-08" db="EMBL/GenBank/DDBJ databases">
        <title>Whole genome of Aphis craccivora.</title>
        <authorList>
            <person name="Voronova N.V."/>
            <person name="Shulinski R.S."/>
            <person name="Bandarenka Y.V."/>
            <person name="Zhorov D.G."/>
            <person name="Warner D."/>
        </authorList>
    </citation>
    <scope>NUCLEOTIDE SEQUENCE [LARGE SCALE GENOMIC DNA]</scope>
    <source>
        <strain evidence="4">180601</strain>
        <tissue evidence="4">Whole Body</tissue>
    </source>
</reference>
<dbReference type="PANTHER" id="PTHR22932:SF1">
    <property type="entry name" value="CO-CHAPERONE PROTEIN DAF-41"/>
    <property type="match status" value="1"/>
</dbReference>
<gene>
    <name evidence="4" type="ORF">FWK35_00023370</name>
</gene>
<evidence type="ECO:0000256" key="1">
    <source>
        <dbReference type="ARBA" id="ARBA00025733"/>
    </source>
</evidence>
<dbReference type="GO" id="GO:0005829">
    <property type="term" value="C:cytosol"/>
    <property type="evidence" value="ECO:0007669"/>
    <property type="project" value="TreeGrafter"/>
</dbReference>
<dbReference type="Proteomes" id="UP000478052">
    <property type="component" value="Unassembled WGS sequence"/>
</dbReference>
<dbReference type="Gene3D" id="2.60.40.790">
    <property type="match status" value="1"/>
</dbReference>
<dbReference type="SUPFAM" id="SSF49764">
    <property type="entry name" value="HSP20-like chaperones"/>
    <property type="match status" value="1"/>
</dbReference>
<feature type="compositionally biased region" description="Basic and acidic residues" evidence="2">
    <location>
        <begin position="255"/>
        <end position="265"/>
    </location>
</feature>
<sequence length="279" mass="30955">LYNVFRFIPRLPRVVKKLLAIFDLRTVHFAGDSIADFTFPAYSEITLRYSHRSAGHIAILTLHTTCIINDINYKMSIIPPVVWAQRNTEVYVTICVEDSKNPDIKVEPEQIVFSSVAGFESTKKYDVTIPLYAPIEPENSKVTVGGRYIELVLQKPSTDTKYWPHLTKEKKKYHWLKVDFKKWKDEDDSEDETASGPGGVGGDGNIDDMLSMMGGGGGPKFGGLGGGLGGDYNVPSDEDSDDEEMPELDDIDSETTGKGKEKSEETLPNLEEVKPATTA</sequence>
<protein>
    <submittedName>
        <fullName evidence="4">Co-chaperone protein daf-41-like</fullName>
    </submittedName>
</protein>
<name>A0A6G0YN63_APHCR</name>
<dbReference type="GO" id="GO:0006457">
    <property type="term" value="P:protein folding"/>
    <property type="evidence" value="ECO:0007669"/>
    <property type="project" value="TreeGrafter"/>
</dbReference>
<feature type="compositionally biased region" description="Acidic residues" evidence="2">
    <location>
        <begin position="236"/>
        <end position="253"/>
    </location>
</feature>
<evidence type="ECO:0000313" key="4">
    <source>
        <dbReference type="EMBL" id="KAF0758849.1"/>
    </source>
</evidence>
<dbReference type="InterPro" id="IPR008978">
    <property type="entry name" value="HSP20-like_chaperone"/>
</dbReference>
<evidence type="ECO:0000256" key="2">
    <source>
        <dbReference type="SAM" id="MobiDB-lite"/>
    </source>
</evidence>
<feature type="non-terminal residue" evidence="4">
    <location>
        <position position="1"/>
    </location>
</feature>
<dbReference type="GO" id="GO:0005634">
    <property type="term" value="C:nucleus"/>
    <property type="evidence" value="ECO:0007669"/>
    <property type="project" value="TreeGrafter"/>
</dbReference>
<comment type="caution">
    <text evidence="4">The sequence shown here is derived from an EMBL/GenBank/DDBJ whole genome shotgun (WGS) entry which is preliminary data.</text>
</comment>
<accession>A0A6G0YN63</accession>
<keyword evidence="5" id="KW-1185">Reference proteome</keyword>
<dbReference type="Pfam" id="PF04969">
    <property type="entry name" value="CS"/>
    <property type="match status" value="1"/>
</dbReference>
<dbReference type="GO" id="GO:0051879">
    <property type="term" value="F:Hsp90 protein binding"/>
    <property type="evidence" value="ECO:0007669"/>
    <property type="project" value="InterPro"/>
</dbReference>
<dbReference type="GO" id="GO:0051087">
    <property type="term" value="F:protein-folding chaperone binding"/>
    <property type="evidence" value="ECO:0007669"/>
    <property type="project" value="TreeGrafter"/>
</dbReference>
<proteinExistence type="inferred from homology"/>
<dbReference type="CDD" id="cd06465">
    <property type="entry name" value="p23_hB-ind1_like"/>
    <property type="match status" value="1"/>
</dbReference>
<dbReference type="PANTHER" id="PTHR22932">
    <property type="entry name" value="TELOMERASE-BINDING PROTEIN P23 HSP90 CO-CHAPERONE"/>
    <property type="match status" value="1"/>
</dbReference>
<feature type="region of interest" description="Disordered" evidence="2">
    <location>
        <begin position="184"/>
        <end position="279"/>
    </location>
</feature>
<dbReference type="OrthoDB" id="1564555at2759"/>
<comment type="similarity">
    <text evidence="1">Belongs to the p23/wos2 family.</text>
</comment>
<dbReference type="InterPro" id="IPR007052">
    <property type="entry name" value="CS_dom"/>
</dbReference>
<dbReference type="EMBL" id="VUJU01003181">
    <property type="protein sequence ID" value="KAF0758849.1"/>
    <property type="molecule type" value="Genomic_DNA"/>
</dbReference>
<dbReference type="AlphaFoldDB" id="A0A6G0YN63"/>
<dbReference type="GO" id="GO:0051131">
    <property type="term" value="P:chaperone-mediated protein complex assembly"/>
    <property type="evidence" value="ECO:0007669"/>
    <property type="project" value="TreeGrafter"/>
</dbReference>
<feature type="domain" description="CS" evidence="3">
    <location>
        <begin position="76"/>
        <end position="167"/>
    </location>
</feature>
<organism evidence="4 5">
    <name type="scientific">Aphis craccivora</name>
    <name type="common">Cowpea aphid</name>
    <dbReference type="NCBI Taxonomy" id="307492"/>
    <lineage>
        <taxon>Eukaryota</taxon>
        <taxon>Metazoa</taxon>
        <taxon>Ecdysozoa</taxon>
        <taxon>Arthropoda</taxon>
        <taxon>Hexapoda</taxon>
        <taxon>Insecta</taxon>
        <taxon>Pterygota</taxon>
        <taxon>Neoptera</taxon>
        <taxon>Paraneoptera</taxon>
        <taxon>Hemiptera</taxon>
        <taxon>Sternorrhyncha</taxon>
        <taxon>Aphidomorpha</taxon>
        <taxon>Aphidoidea</taxon>
        <taxon>Aphididae</taxon>
        <taxon>Aphidini</taxon>
        <taxon>Aphis</taxon>
        <taxon>Aphis</taxon>
    </lineage>
</organism>
<dbReference type="FunFam" id="2.60.40.790:FF:000013">
    <property type="entry name" value="Very-long-chain (3R)-3-hydroxyacyl-CoA dehydratase"/>
    <property type="match status" value="1"/>
</dbReference>
<dbReference type="PROSITE" id="PS51203">
    <property type="entry name" value="CS"/>
    <property type="match status" value="1"/>
</dbReference>